<organism evidence="2 3">
    <name type="scientific">Actinocorallia longicatena</name>
    <dbReference type="NCBI Taxonomy" id="111803"/>
    <lineage>
        <taxon>Bacteria</taxon>
        <taxon>Bacillati</taxon>
        <taxon>Actinomycetota</taxon>
        <taxon>Actinomycetes</taxon>
        <taxon>Streptosporangiales</taxon>
        <taxon>Thermomonosporaceae</taxon>
        <taxon>Actinocorallia</taxon>
    </lineage>
</organism>
<feature type="domain" description="VOC" evidence="1">
    <location>
        <begin position="138"/>
        <end position="259"/>
    </location>
</feature>
<dbReference type="SUPFAM" id="SSF54593">
    <property type="entry name" value="Glyoxalase/Bleomycin resistance protein/Dihydroxybiphenyl dioxygenase"/>
    <property type="match status" value="2"/>
</dbReference>
<evidence type="ECO:0000313" key="2">
    <source>
        <dbReference type="EMBL" id="GAA3206394.1"/>
    </source>
</evidence>
<name>A0ABP6Q635_9ACTN</name>
<dbReference type="RefSeq" id="WP_344825700.1">
    <property type="nucleotide sequence ID" value="NZ_BAAAUV010000005.1"/>
</dbReference>
<evidence type="ECO:0000313" key="3">
    <source>
        <dbReference type="Proteomes" id="UP001501237"/>
    </source>
</evidence>
<dbReference type="Gene3D" id="3.10.180.10">
    <property type="entry name" value="2,3-Dihydroxybiphenyl 1,2-Dioxygenase, domain 1"/>
    <property type="match status" value="2"/>
</dbReference>
<protein>
    <submittedName>
        <fullName evidence="2">VOC family protein</fullName>
    </submittedName>
</protein>
<accession>A0ABP6Q635</accession>
<keyword evidence="3" id="KW-1185">Reference proteome</keyword>
<dbReference type="PROSITE" id="PS51819">
    <property type="entry name" value="VOC"/>
    <property type="match status" value="2"/>
</dbReference>
<feature type="domain" description="VOC" evidence="1">
    <location>
        <begin position="12"/>
        <end position="124"/>
    </location>
</feature>
<dbReference type="InterPro" id="IPR052164">
    <property type="entry name" value="Anthracycline_SecMetBiosynth"/>
</dbReference>
<dbReference type="InterPro" id="IPR037523">
    <property type="entry name" value="VOC_core"/>
</dbReference>
<dbReference type="PANTHER" id="PTHR33993">
    <property type="entry name" value="GLYOXALASE-RELATED"/>
    <property type="match status" value="1"/>
</dbReference>
<evidence type="ECO:0000259" key="1">
    <source>
        <dbReference type="PROSITE" id="PS51819"/>
    </source>
</evidence>
<sequence>MAVLTGNAAPGTPNWVDLGIPDITRAKEFYRALLGWEYDDQGSEYGGYVVATRDGHPVAGLMGVQEAPSAWWGVYFATDDCDGTAKRVTDAGGSVVAAPMDVGPLGRMAIFQDAQGAQFGLWQAGEFAGSELVNAPGSFTWNELVTADSAAAARFYTGVLDVTAAPIEEGLDYQTLNVGDRPVCGVYGVPERELAEGGAGPHWTIYFAVDDADEAARIAVAQGGTVTREPADSSFGRVVVLKDPFGAEFAAIRIPEGQG</sequence>
<dbReference type="Proteomes" id="UP001501237">
    <property type="component" value="Unassembled WGS sequence"/>
</dbReference>
<comment type="caution">
    <text evidence="2">The sequence shown here is derived from an EMBL/GenBank/DDBJ whole genome shotgun (WGS) entry which is preliminary data.</text>
</comment>
<dbReference type="EMBL" id="BAAAUV010000005">
    <property type="protein sequence ID" value="GAA3206394.1"/>
    <property type="molecule type" value="Genomic_DNA"/>
</dbReference>
<dbReference type="Pfam" id="PF00903">
    <property type="entry name" value="Glyoxalase"/>
    <property type="match status" value="2"/>
</dbReference>
<dbReference type="PANTHER" id="PTHR33993:SF14">
    <property type="entry name" value="GB|AAF24581.1"/>
    <property type="match status" value="1"/>
</dbReference>
<dbReference type="CDD" id="cd07247">
    <property type="entry name" value="SgaA_N_like"/>
    <property type="match status" value="2"/>
</dbReference>
<proteinExistence type="predicted"/>
<gene>
    <name evidence="2" type="ORF">GCM10010468_21880</name>
</gene>
<dbReference type="InterPro" id="IPR004360">
    <property type="entry name" value="Glyas_Fos-R_dOase_dom"/>
</dbReference>
<dbReference type="InterPro" id="IPR029068">
    <property type="entry name" value="Glyas_Bleomycin-R_OHBP_Dase"/>
</dbReference>
<reference evidence="3" key="1">
    <citation type="journal article" date="2019" name="Int. J. Syst. Evol. Microbiol.">
        <title>The Global Catalogue of Microorganisms (GCM) 10K type strain sequencing project: providing services to taxonomists for standard genome sequencing and annotation.</title>
        <authorList>
            <consortium name="The Broad Institute Genomics Platform"/>
            <consortium name="The Broad Institute Genome Sequencing Center for Infectious Disease"/>
            <person name="Wu L."/>
            <person name="Ma J."/>
        </authorList>
    </citation>
    <scope>NUCLEOTIDE SEQUENCE [LARGE SCALE GENOMIC DNA]</scope>
    <source>
        <strain evidence="3">JCM 9377</strain>
    </source>
</reference>